<evidence type="ECO:0000256" key="2">
    <source>
        <dbReference type="ARBA" id="ARBA00022741"/>
    </source>
</evidence>
<evidence type="ECO:0000313" key="9">
    <source>
        <dbReference type="Proteomes" id="UP000812440"/>
    </source>
</evidence>
<dbReference type="SMART" id="SM00220">
    <property type="entry name" value="S_TKc"/>
    <property type="match status" value="1"/>
</dbReference>
<evidence type="ECO:0000256" key="4">
    <source>
        <dbReference type="ARBA" id="ARBA00022840"/>
    </source>
</evidence>
<reference evidence="8" key="1">
    <citation type="thesis" date="2020" institute="ProQuest LLC" country="789 East Eisenhower Parkway, Ann Arbor, MI, USA">
        <title>Comparative Genomics and Chromosome Evolution.</title>
        <authorList>
            <person name="Mudd A.B."/>
        </authorList>
    </citation>
    <scope>NUCLEOTIDE SEQUENCE</scope>
    <source>
        <strain evidence="8">Female2</strain>
        <tissue evidence="8">Blood</tissue>
    </source>
</reference>
<feature type="region of interest" description="Disordered" evidence="6">
    <location>
        <begin position="1"/>
        <end position="26"/>
    </location>
</feature>
<feature type="compositionally biased region" description="Basic and acidic residues" evidence="6">
    <location>
        <begin position="138"/>
        <end position="149"/>
    </location>
</feature>
<evidence type="ECO:0000313" key="8">
    <source>
        <dbReference type="EMBL" id="KAG8446968.1"/>
    </source>
</evidence>
<dbReference type="PROSITE" id="PS00108">
    <property type="entry name" value="PROTEIN_KINASE_ST"/>
    <property type="match status" value="1"/>
</dbReference>
<feature type="domain" description="Protein kinase" evidence="7">
    <location>
        <begin position="333"/>
        <end position="589"/>
    </location>
</feature>
<name>A0A8T2JSY6_9PIPI</name>
<dbReference type="GO" id="GO:0007249">
    <property type="term" value="P:canonical NF-kappaB signal transduction"/>
    <property type="evidence" value="ECO:0007669"/>
    <property type="project" value="TreeGrafter"/>
</dbReference>
<dbReference type="InterPro" id="IPR011009">
    <property type="entry name" value="Kinase-like_dom_sf"/>
</dbReference>
<dbReference type="GO" id="GO:0005524">
    <property type="term" value="F:ATP binding"/>
    <property type="evidence" value="ECO:0007669"/>
    <property type="project" value="UniProtKB-UniRule"/>
</dbReference>
<dbReference type="PANTHER" id="PTHR48016:SF9">
    <property type="entry name" value="MITOGEN-ACTIVATED PROTEIN KINASE KINASE KINASE 14"/>
    <property type="match status" value="1"/>
</dbReference>
<feature type="region of interest" description="Disordered" evidence="6">
    <location>
        <begin position="112"/>
        <end position="195"/>
    </location>
</feature>
<feature type="compositionally biased region" description="Polar residues" evidence="6">
    <location>
        <begin position="163"/>
        <end position="176"/>
    </location>
</feature>
<protein>
    <recommendedName>
        <fullName evidence="7">Protein kinase domain-containing protein</fullName>
    </recommendedName>
</protein>
<dbReference type="Gene3D" id="1.10.510.10">
    <property type="entry name" value="Transferase(Phosphotransferase) domain 1"/>
    <property type="match status" value="1"/>
</dbReference>
<evidence type="ECO:0000256" key="5">
    <source>
        <dbReference type="PROSITE-ProRule" id="PRU10141"/>
    </source>
</evidence>
<comment type="caution">
    <text evidence="8">The sequence shown here is derived from an EMBL/GenBank/DDBJ whole genome shotgun (WGS) entry which is preliminary data.</text>
</comment>
<organism evidence="8 9">
    <name type="scientific">Hymenochirus boettgeri</name>
    <name type="common">Congo dwarf clawed frog</name>
    <dbReference type="NCBI Taxonomy" id="247094"/>
    <lineage>
        <taxon>Eukaryota</taxon>
        <taxon>Metazoa</taxon>
        <taxon>Chordata</taxon>
        <taxon>Craniata</taxon>
        <taxon>Vertebrata</taxon>
        <taxon>Euteleostomi</taxon>
        <taxon>Amphibia</taxon>
        <taxon>Batrachia</taxon>
        <taxon>Anura</taxon>
        <taxon>Pipoidea</taxon>
        <taxon>Pipidae</taxon>
        <taxon>Pipinae</taxon>
        <taxon>Hymenochirus</taxon>
    </lineage>
</organism>
<dbReference type="OrthoDB" id="5836549at2759"/>
<dbReference type="EMBL" id="JAACNH010000003">
    <property type="protein sequence ID" value="KAG8446968.1"/>
    <property type="molecule type" value="Genomic_DNA"/>
</dbReference>
<proteinExistence type="predicted"/>
<dbReference type="Gene3D" id="3.30.200.20">
    <property type="entry name" value="Phosphorylase Kinase, domain 1"/>
    <property type="match status" value="1"/>
</dbReference>
<dbReference type="PANTHER" id="PTHR48016">
    <property type="entry name" value="MAP KINASE KINASE KINASE SSK2-RELATED-RELATED"/>
    <property type="match status" value="1"/>
</dbReference>
<dbReference type="Proteomes" id="UP000812440">
    <property type="component" value="Chromosome 8_10"/>
</dbReference>
<dbReference type="PROSITE" id="PS50011">
    <property type="entry name" value="PROTEIN_KINASE_DOM"/>
    <property type="match status" value="1"/>
</dbReference>
<keyword evidence="1" id="KW-0808">Transferase</keyword>
<dbReference type="GO" id="GO:0004672">
    <property type="term" value="F:protein kinase activity"/>
    <property type="evidence" value="ECO:0007669"/>
    <property type="project" value="InterPro"/>
</dbReference>
<evidence type="ECO:0000256" key="6">
    <source>
        <dbReference type="SAM" id="MobiDB-lite"/>
    </source>
</evidence>
<keyword evidence="3" id="KW-0418">Kinase</keyword>
<dbReference type="InterPro" id="IPR000719">
    <property type="entry name" value="Prot_kinase_dom"/>
</dbReference>
<feature type="binding site" evidence="5">
    <location>
        <position position="363"/>
    </location>
    <ligand>
        <name>ATP</name>
        <dbReference type="ChEBI" id="CHEBI:30616"/>
    </ligand>
</feature>
<keyword evidence="4 5" id="KW-0067">ATP-binding</keyword>
<keyword evidence="9" id="KW-1185">Reference proteome</keyword>
<dbReference type="InterPro" id="IPR017441">
    <property type="entry name" value="Protein_kinase_ATP_BS"/>
</dbReference>
<gene>
    <name evidence="8" type="ORF">GDO86_014420</name>
</gene>
<dbReference type="InterPro" id="IPR050538">
    <property type="entry name" value="MAP_kinase_kinase_kinase"/>
</dbReference>
<evidence type="ECO:0000256" key="1">
    <source>
        <dbReference type="ARBA" id="ARBA00022679"/>
    </source>
</evidence>
<accession>A0A8T2JSY6</accession>
<evidence type="ECO:0000259" key="7">
    <source>
        <dbReference type="PROSITE" id="PS50011"/>
    </source>
</evidence>
<dbReference type="PROSITE" id="PS00107">
    <property type="entry name" value="PROTEIN_KINASE_ATP"/>
    <property type="match status" value="1"/>
</dbReference>
<sequence length="848" mass="94382">MAVDSDHQIHSHLDPEKPKEEKLSKGSEIKIESNLQNLAKQLLLKGTATESKESLSVTFSIIAQPECEKNQEICPSPQQCPLYNTESQQYRHVDPEQNSNIVVNSTEGKPAILPSSLRCKGKKPKRKRRRREGSWVSEQRRQLTPEQECHAPIPVQEEELHSTSRTSDGIWRTSSAKPPKNHTLDNPLPQKPQELNDGKTDIYKLINFEQCICHIGTETLQAPPCNNSDISDILKSRGNEKPFAFDYGVISSLKWGSSKLSQPYLDSQTHSVEECVFEAQRGSVSMGEPNNLCNFAKAWNQDGEEEDEIYNEGILLTELKPDDYEYREGIHWTTDGEALGSGSFGDVFPGKDSITGVEFAVKKIHQRKFQSQELTSCLSVPSSKNVPVFGAVREGQWINIFLQLMKGGSLGQLIKHNGYLPEDRALYYLGQVLDGLVYLHANNIVHGDIKADNVLLSEDGNSVFLCDFGHSVHLPQKKQLLTADYVPGTETHMAPEIVRGDACDLNVDVWSACCMTLHMLNGWHPWSRTHTPPLCLKIATEPPPIRETPPSCNPLTHEVLVRGLEKDPAKRETAKKLQGKVNLALHEIGGLSSPWKSEYRKPRNFPDSTFPATAVRRSDIPLPGMVSPSAVPMKKNTDHFKENIREAILQRSTGSNAVQSNPLEMESEHLLTNLFLESSLEEQEQLLWCLSQDNIELLHSNKDSVLTWDTNSSGIHSWDSGTDPLSVKSDSLISGGITTAPSWFNGLKVQLQTHNGEKLHIWESGKTKLAELAVGISCQIPLQSFTILNPDGITIPCSTEIKGCGLYLQCALAPDHEEGWIWRVNRGKLEERPTREVYTGGGGQGSSS</sequence>
<dbReference type="AlphaFoldDB" id="A0A8T2JSY6"/>
<dbReference type="Pfam" id="PF00069">
    <property type="entry name" value="Pkinase"/>
    <property type="match status" value="1"/>
</dbReference>
<dbReference type="InterPro" id="IPR008271">
    <property type="entry name" value="Ser/Thr_kinase_AS"/>
</dbReference>
<dbReference type="SUPFAM" id="SSF56112">
    <property type="entry name" value="Protein kinase-like (PK-like)"/>
    <property type="match status" value="1"/>
</dbReference>
<evidence type="ECO:0000256" key="3">
    <source>
        <dbReference type="ARBA" id="ARBA00022777"/>
    </source>
</evidence>
<keyword evidence="2 5" id="KW-0547">Nucleotide-binding</keyword>
<dbReference type="FunFam" id="1.10.510.10:FF:000383">
    <property type="entry name" value="Mitogen-activated protein kinase kinase kinase 14"/>
    <property type="match status" value="1"/>
</dbReference>
<feature type="compositionally biased region" description="Basic residues" evidence="6">
    <location>
        <begin position="119"/>
        <end position="131"/>
    </location>
</feature>